<name>A0A0B6Z0U1_9EUPU</name>
<reference evidence="2" key="1">
    <citation type="submission" date="2014-12" db="EMBL/GenBank/DDBJ databases">
        <title>Insight into the proteome of Arion vulgaris.</title>
        <authorList>
            <person name="Aradska J."/>
            <person name="Bulat T."/>
            <person name="Smidak R."/>
            <person name="Sarate P."/>
            <person name="Gangsoo J."/>
            <person name="Sialana F."/>
            <person name="Bilban M."/>
            <person name="Lubec G."/>
        </authorList>
    </citation>
    <scope>NUCLEOTIDE SEQUENCE</scope>
    <source>
        <tissue evidence="2">Skin</tissue>
    </source>
</reference>
<dbReference type="AlphaFoldDB" id="A0A0B6Z0U1"/>
<feature type="region of interest" description="Disordered" evidence="1">
    <location>
        <begin position="25"/>
        <end position="94"/>
    </location>
</feature>
<dbReference type="EMBL" id="HACG01014666">
    <property type="protein sequence ID" value="CEK61531.1"/>
    <property type="molecule type" value="Transcribed_RNA"/>
</dbReference>
<evidence type="ECO:0000313" key="2">
    <source>
        <dbReference type="EMBL" id="CEK61531.1"/>
    </source>
</evidence>
<evidence type="ECO:0000256" key="1">
    <source>
        <dbReference type="SAM" id="MobiDB-lite"/>
    </source>
</evidence>
<gene>
    <name evidence="2" type="primary">ORF42520</name>
</gene>
<feature type="compositionally biased region" description="Polar residues" evidence="1">
    <location>
        <begin position="64"/>
        <end position="73"/>
    </location>
</feature>
<protein>
    <submittedName>
        <fullName evidence="2">Uncharacterized protein</fullName>
    </submittedName>
</protein>
<sequence>HDLTPQEQNIAQRLLHKFVAGLPPDALVHSTGSSSRTPEQSEEQTISYADFKFPEETRGMDLTGSASSNSLGNEQPCDREFLVYSTDESLSSVT</sequence>
<organism evidence="2">
    <name type="scientific">Arion vulgaris</name>
    <dbReference type="NCBI Taxonomy" id="1028688"/>
    <lineage>
        <taxon>Eukaryota</taxon>
        <taxon>Metazoa</taxon>
        <taxon>Spiralia</taxon>
        <taxon>Lophotrochozoa</taxon>
        <taxon>Mollusca</taxon>
        <taxon>Gastropoda</taxon>
        <taxon>Heterobranchia</taxon>
        <taxon>Euthyneura</taxon>
        <taxon>Panpulmonata</taxon>
        <taxon>Eupulmonata</taxon>
        <taxon>Stylommatophora</taxon>
        <taxon>Helicina</taxon>
        <taxon>Arionoidea</taxon>
        <taxon>Arionidae</taxon>
        <taxon>Arion</taxon>
    </lineage>
</organism>
<feature type="non-terminal residue" evidence="2">
    <location>
        <position position="94"/>
    </location>
</feature>
<feature type="compositionally biased region" description="Polar residues" evidence="1">
    <location>
        <begin position="30"/>
        <end position="47"/>
    </location>
</feature>
<accession>A0A0B6Z0U1</accession>
<proteinExistence type="predicted"/>
<feature type="non-terminal residue" evidence="2">
    <location>
        <position position="1"/>
    </location>
</feature>